<keyword evidence="2" id="KW-0349">Heme</keyword>
<comment type="cofactor">
    <cofactor evidence="1">
        <name>heme b</name>
        <dbReference type="ChEBI" id="CHEBI:60344"/>
    </cofactor>
</comment>
<dbReference type="InterPro" id="IPR025702">
    <property type="entry name" value="OXD"/>
</dbReference>
<gene>
    <name evidence="7" type="ORF">CI238_04391</name>
</gene>
<evidence type="ECO:0000313" key="7">
    <source>
        <dbReference type="EMBL" id="KZL74396.1"/>
    </source>
</evidence>
<feature type="region of interest" description="Disordered" evidence="6">
    <location>
        <begin position="1"/>
        <end position="27"/>
    </location>
</feature>
<dbReference type="GO" id="GO:0046872">
    <property type="term" value="F:metal ion binding"/>
    <property type="evidence" value="ECO:0007669"/>
    <property type="project" value="UniProtKB-KW"/>
</dbReference>
<dbReference type="EMBL" id="LFIW01002328">
    <property type="protein sequence ID" value="KZL74396.1"/>
    <property type="molecule type" value="Genomic_DNA"/>
</dbReference>
<keyword evidence="5" id="KW-0456">Lyase</keyword>
<evidence type="ECO:0000313" key="8">
    <source>
        <dbReference type="Proteomes" id="UP000076584"/>
    </source>
</evidence>
<evidence type="ECO:0000256" key="3">
    <source>
        <dbReference type="ARBA" id="ARBA00022723"/>
    </source>
</evidence>
<comment type="caution">
    <text evidence="7">The sequence shown here is derived from an EMBL/GenBank/DDBJ whole genome shotgun (WGS) entry which is preliminary data.</text>
</comment>
<dbReference type="AlphaFoldDB" id="A0A166VBH7"/>
<evidence type="ECO:0000256" key="2">
    <source>
        <dbReference type="ARBA" id="ARBA00022617"/>
    </source>
</evidence>
<evidence type="ECO:0000256" key="6">
    <source>
        <dbReference type="SAM" id="MobiDB-lite"/>
    </source>
</evidence>
<evidence type="ECO:0000256" key="1">
    <source>
        <dbReference type="ARBA" id="ARBA00001970"/>
    </source>
</evidence>
<accession>A0A166VBH7</accession>
<proteinExistence type="predicted"/>
<protein>
    <submittedName>
        <fullName evidence="7">Phenylacetaldoxime dehydratase family</fullName>
    </submittedName>
</protein>
<keyword evidence="8" id="KW-1185">Reference proteome</keyword>
<dbReference type="Pfam" id="PF13816">
    <property type="entry name" value="Dehydratase_hem"/>
    <property type="match status" value="1"/>
</dbReference>
<name>A0A166VBH7_COLIC</name>
<reference evidence="7 8" key="1">
    <citation type="submission" date="2015-06" db="EMBL/GenBank/DDBJ databases">
        <title>Survival trade-offs in plant roots during colonization by closely related pathogenic and mutualistic fungi.</title>
        <authorList>
            <person name="Hacquard S."/>
            <person name="Kracher B."/>
            <person name="Hiruma K."/>
            <person name="Weinman A."/>
            <person name="Muench P."/>
            <person name="Garrido Oter R."/>
            <person name="Ver Loren van Themaat E."/>
            <person name="Dallerey J.-F."/>
            <person name="Damm U."/>
            <person name="Henrissat B."/>
            <person name="Lespinet O."/>
            <person name="Thon M."/>
            <person name="Kemen E."/>
            <person name="McHardy A.C."/>
            <person name="Schulze-Lefert P."/>
            <person name="O'Connell R.J."/>
        </authorList>
    </citation>
    <scope>NUCLEOTIDE SEQUENCE [LARGE SCALE GENOMIC DNA]</scope>
    <source>
        <strain evidence="7 8">MAFF 238704</strain>
    </source>
</reference>
<sequence>MIKNAPYSKLKNMSSESRTYPLRRPEGHRPPVPRWHLVLSENVNSVATAYIGIQPHFHNSVTYQVMERIITAIEEWLNRGDADGRPLANETFKHLDGDDVPEARIWVCYWDNPENCKKSLEKLNIAFIFARLSPEDRDRIGLWSESFTTPITQLETNYSGLDYLPGLAKLPDTNTKEHTLSAYWGAARDRIPSSAHDLFEKDHLAESTRPQVLPKGLGQHLVGINYDNMVHIRSGQFWENCGLEETESYEKHLEPKLRAGLSYLWDNRNDGGAMGLRFLGNADIKGCMRKETCGAGFFTDLHSLEEWSRRHRSHLAIYLGAMKHAKTFGESRKFRTCHEVSVLKRGEAAFEYLNCLPTTGVMPFIALDVTSELN</sequence>
<organism evidence="7 8">
    <name type="scientific">Colletotrichum incanum</name>
    <name type="common">Soybean anthracnose fungus</name>
    <dbReference type="NCBI Taxonomy" id="1573173"/>
    <lineage>
        <taxon>Eukaryota</taxon>
        <taxon>Fungi</taxon>
        <taxon>Dikarya</taxon>
        <taxon>Ascomycota</taxon>
        <taxon>Pezizomycotina</taxon>
        <taxon>Sordariomycetes</taxon>
        <taxon>Hypocreomycetidae</taxon>
        <taxon>Glomerellales</taxon>
        <taxon>Glomerellaceae</taxon>
        <taxon>Colletotrichum</taxon>
        <taxon>Colletotrichum spaethianum species complex</taxon>
    </lineage>
</organism>
<keyword evidence="3" id="KW-0479">Metal-binding</keyword>
<evidence type="ECO:0000256" key="5">
    <source>
        <dbReference type="ARBA" id="ARBA00023239"/>
    </source>
</evidence>
<keyword evidence="4" id="KW-0408">Iron</keyword>
<dbReference type="GO" id="GO:0016829">
    <property type="term" value="F:lyase activity"/>
    <property type="evidence" value="ECO:0007669"/>
    <property type="project" value="UniProtKB-KW"/>
</dbReference>
<dbReference type="Proteomes" id="UP000076584">
    <property type="component" value="Unassembled WGS sequence"/>
</dbReference>
<evidence type="ECO:0000256" key="4">
    <source>
        <dbReference type="ARBA" id="ARBA00023004"/>
    </source>
</evidence>